<evidence type="ECO:0000259" key="7">
    <source>
        <dbReference type="Pfam" id="PF13890"/>
    </source>
</evidence>
<dbReference type="GO" id="GO:0005737">
    <property type="term" value="C:cytoplasm"/>
    <property type="evidence" value="ECO:0007669"/>
    <property type="project" value="UniProtKB-SubCell"/>
</dbReference>
<dbReference type="KEGG" id="ccp:CHC_T00000249001"/>
<evidence type="ECO:0000256" key="2">
    <source>
        <dbReference type="ARBA" id="ARBA00008856"/>
    </source>
</evidence>
<evidence type="ECO:0000313" key="9">
    <source>
        <dbReference type="Proteomes" id="UP000012073"/>
    </source>
</evidence>
<dbReference type="GeneID" id="17327016"/>
<accession>R7QPH1</accession>
<dbReference type="STRING" id="2769.R7QPH1"/>
<dbReference type="AlphaFoldDB" id="R7QPH1"/>
<dbReference type="OrthoDB" id="5391403at2759"/>
<evidence type="ECO:0000256" key="6">
    <source>
        <dbReference type="SAM" id="MobiDB-lite"/>
    </source>
</evidence>
<dbReference type="PhylomeDB" id="R7QPH1"/>
<evidence type="ECO:0000256" key="5">
    <source>
        <dbReference type="ARBA" id="ARBA00022490"/>
    </source>
</evidence>
<dbReference type="PANTHER" id="PTHR21422:SF9">
    <property type="entry name" value="RAB3 GTPASE-ACTIVATING PROTEIN CATALYTIC SUBUNIT"/>
    <property type="match status" value="1"/>
</dbReference>
<dbReference type="EMBL" id="HG002026">
    <property type="protein sequence ID" value="CDF39386.1"/>
    <property type="molecule type" value="Genomic_DNA"/>
</dbReference>
<dbReference type="Gramene" id="CDF39386">
    <property type="protein sequence ID" value="CDF39386"/>
    <property type="gene ID" value="CHC_T00000249001"/>
</dbReference>
<sequence length="788" mass="85998">MIVPVGRPSSLRFIGRQLYPTHLRFSCDYTHQIEPNYTHLAGLLILFRNKRTSAKRLKPPPANDAVISAKFKYDWVDFSFKLTPIPGSFASDRRLSAIQADAIAEYDPIKRIHVTAIWDDFPVSALQRNAVLAGMPASTASRLRLALSSDLLEAMASTQIPSARIHLTNPALKLLKYAQSAAIASDSRHPAAPRPVVDVRKKIPSMTSGSRGVAAGADTAQDGRSQRKGSERESLSALDTFFTEVGEYVAAAAVQDDTIDEQFVTSAVASLFEMNLGHGIMADVVDAIGPNAAETTVLERLARLLAASETLNATQKLWNLFLDGVEVHWEQGWVVGGVPFNLENGPDHNASLVIQKLQMINCCIERRRHEALRASATLQGDAGQDRGRKNLLKGIALVAEQVCTSEGSESNSDQVWEPYVQPGPFMTRDMVEEEQQRMVRRAEAKDTDDESEVRRQSLTLKSDMMAFKAANPNATMADFVRWFSPADWITAEELEQQVSSSQAGTIPDEGLSPETNQTVVTSMDATGASKDEGEGASLHFANRDGAPAPEALAKQSKRQGRLSARMSCKGNVWEELWNEADDIPAAKQVPLFDASAHGSKALGDLRAMPLSQVLMHLAVLQGSGAAMLLHTAFCRNPALPGVRGEIERAKQMMRNLSCSLPIDEADVTQLGHVAEALDRVGVAEHAALVATSVFTKLPPVEGLGHIVDSLACGQTAEVSEERERELITRMAGLGDGGWRSILLPEQREFVIMGRSEDINLGGLKDRMYARLSRDEFRVGFRLGIDYSV</sequence>
<evidence type="ECO:0000313" key="8">
    <source>
        <dbReference type="EMBL" id="CDF39386.1"/>
    </source>
</evidence>
<evidence type="ECO:0000256" key="4">
    <source>
        <dbReference type="ARBA" id="ARBA00022468"/>
    </source>
</evidence>
<feature type="region of interest" description="Disordered" evidence="6">
    <location>
        <begin position="494"/>
        <end position="515"/>
    </location>
</feature>
<evidence type="ECO:0000256" key="3">
    <source>
        <dbReference type="ARBA" id="ARBA00015817"/>
    </source>
</evidence>
<dbReference type="Proteomes" id="UP000012073">
    <property type="component" value="Unassembled WGS sequence"/>
</dbReference>
<feature type="domain" description="Rab3GAP catalytic subunit conserved" evidence="7">
    <location>
        <begin position="411"/>
        <end position="603"/>
    </location>
</feature>
<dbReference type="Pfam" id="PF13890">
    <property type="entry name" value="Rab3-GTPase_cat"/>
    <property type="match status" value="1"/>
</dbReference>
<dbReference type="InterPro" id="IPR026147">
    <property type="entry name" value="Rab3GAP1_conserved"/>
</dbReference>
<reference evidence="9" key="1">
    <citation type="journal article" date="2013" name="Proc. Natl. Acad. Sci. U.S.A.">
        <title>Genome structure and metabolic features in the red seaweed Chondrus crispus shed light on evolution of the Archaeplastida.</title>
        <authorList>
            <person name="Collen J."/>
            <person name="Porcel B."/>
            <person name="Carre W."/>
            <person name="Ball S.G."/>
            <person name="Chaparro C."/>
            <person name="Tonon T."/>
            <person name="Barbeyron T."/>
            <person name="Michel G."/>
            <person name="Noel B."/>
            <person name="Valentin K."/>
            <person name="Elias M."/>
            <person name="Artiguenave F."/>
            <person name="Arun A."/>
            <person name="Aury J.M."/>
            <person name="Barbosa-Neto J.F."/>
            <person name="Bothwell J.H."/>
            <person name="Bouget F.Y."/>
            <person name="Brillet L."/>
            <person name="Cabello-Hurtado F."/>
            <person name="Capella-Gutierrez S."/>
            <person name="Charrier B."/>
            <person name="Cladiere L."/>
            <person name="Cock J.M."/>
            <person name="Coelho S.M."/>
            <person name="Colleoni C."/>
            <person name="Czjzek M."/>
            <person name="Da Silva C."/>
            <person name="Delage L."/>
            <person name="Denoeud F."/>
            <person name="Deschamps P."/>
            <person name="Dittami S.M."/>
            <person name="Gabaldon T."/>
            <person name="Gachon C.M."/>
            <person name="Groisillier A."/>
            <person name="Herve C."/>
            <person name="Jabbari K."/>
            <person name="Katinka M."/>
            <person name="Kloareg B."/>
            <person name="Kowalczyk N."/>
            <person name="Labadie K."/>
            <person name="Leblanc C."/>
            <person name="Lopez P.J."/>
            <person name="McLachlan D.H."/>
            <person name="Meslet-Cladiere L."/>
            <person name="Moustafa A."/>
            <person name="Nehr Z."/>
            <person name="Nyvall Collen P."/>
            <person name="Panaud O."/>
            <person name="Partensky F."/>
            <person name="Poulain J."/>
            <person name="Rensing S.A."/>
            <person name="Rousvoal S."/>
            <person name="Samson G."/>
            <person name="Symeonidi A."/>
            <person name="Weissenbach J."/>
            <person name="Zambounis A."/>
            <person name="Wincker P."/>
            <person name="Boyen C."/>
        </authorList>
    </citation>
    <scope>NUCLEOTIDE SEQUENCE [LARGE SCALE GENOMIC DNA]</scope>
    <source>
        <strain evidence="9">cv. Stackhouse</strain>
    </source>
</reference>
<keyword evidence="9" id="KW-1185">Reference proteome</keyword>
<dbReference type="GO" id="GO:0005096">
    <property type="term" value="F:GTPase activator activity"/>
    <property type="evidence" value="ECO:0007669"/>
    <property type="project" value="UniProtKB-KW"/>
</dbReference>
<keyword evidence="4" id="KW-0343">GTPase activation</keyword>
<feature type="region of interest" description="Disordered" evidence="6">
    <location>
        <begin position="206"/>
        <end position="232"/>
    </location>
</feature>
<dbReference type="InterPro" id="IPR045700">
    <property type="entry name" value="Rab3GAP1"/>
</dbReference>
<name>R7QPH1_CHOCR</name>
<comment type="similarity">
    <text evidence="2">Belongs to the Rab3-GAP catalytic subunit family.</text>
</comment>
<proteinExistence type="inferred from homology"/>
<organism evidence="8 9">
    <name type="scientific">Chondrus crispus</name>
    <name type="common">Carrageen Irish moss</name>
    <name type="synonym">Polymorpha crispa</name>
    <dbReference type="NCBI Taxonomy" id="2769"/>
    <lineage>
        <taxon>Eukaryota</taxon>
        <taxon>Rhodophyta</taxon>
        <taxon>Florideophyceae</taxon>
        <taxon>Rhodymeniophycidae</taxon>
        <taxon>Gigartinales</taxon>
        <taxon>Gigartinaceae</taxon>
        <taxon>Chondrus</taxon>
    </lineage>
</organism>
<dbReference type="PANTHER" id="PTHR21422">
    <property type="entry name" value="RAB3 GTPASE-ACTIVATING PROTEIN CATALYTIC SUBUNIT"/>
    <property type="match status" value="1"/>
</dbReference>
<keyword evidence="5" id="KW-0963">Cytoplasm</keyword>
<protein>
    <recommendedName>
        <fullName evidence="3">Rab3 GTPase-activating protein catalytic subunit</fullName>
    </recommendedName>
</protein>
<comment type="subcellular location">
    <subcellularLocation>
        <location evidence="1">Cytoplasm</location>
    </subcellularLocation>
</comment>
<dbReference type="OMA" id="SARMSCK"/>
<evidence type="ECO:0000256" key="1">
    <source>
        <dbReference type="ARBA" id="ARBA00004496"/>
    </source>
</evidence>
<dbReference type="RefSeq" id="XP_005719297.1">
    <property type="nucleotide sequence ID" value="XM_005719240.1"/>
</dbReference>
<gene>
    <name evidence="8" type="ORF">CHC_T00000249001</name>
</gene>